<dbReference type="EMBL" id="JAMYWD010000010">
    <property type="protein sequence ID" value="KAJ4957682.1"/>
    <property type="molecule type" value="Genomic_DNA"/>
</dbReference>
<accession>A0A9Q0H0P7</accession>
<name>A0A9Q0H0P7_9MAGN</name>
<dbReference type="AlphaFoldDB" id="A0A9Q0H0P7"/>
<comment type="caution">
    <text evidence="1">The sequence shown here is derived from an EMBL/GenBank/DDBJ whole genome shotgun (WGS) entry which is preliminary data.</text>
</comment>
<gene>
    <name evidence="1" type="ORF">NE237_024793</name>
</gene>
<reference evidence="1" key="1">
    <citation type="journal article" date="2023" name="Plant J.">
        <title>The genome of the king protea, Protea cynaroides.</title>
        <authorList>
            <person name="Chang J."/>
            <person name="Duong T.A."/>
            <person name="Schoeman C."/>
            <person name="Ma X."/>
            <person name="Roodt D."/>
            <person name="Barker N."/>
            <person name="Li Z."/>
            <person name="Van de Peer Y."/>
            <person name="Mizrachi E."/>
        </authorList>
    </citation>
    <scope>NUCLEOTIDE SEQUENCE</scope>
    <source>
        <tissue evidence="1">Young leaves</tissue>
    </source>
</reference>
<organism evidence="1 2">
    <name type="scientific">Protea cynaroides</name>
    <dbReference type="NCBI Taxonomy" id="273540"/>
    <lineage>
        <taxon>Eukaryota</taxon>
        <taxon>Viridiplantae</taxon>
        <taxon>Streptophyta</taxon>
        <taxon>Embryophyta</taxon>
        <taxon>Tracheophyta</taxon>
        <taxon>Spermatophyta</taxon>
        <taxon>Magnoliopsida</taxon>
        <taxon>Proteales</taxon>
        <taxon>Proteaceae</taxon>
        <taxon>Protea</taxon>
    </lineage>
</organism>
<proteinExistence type="predicted"/>
<protein>
    <submittedName>
        <fullName evidence="1">Uncharacterized protein</fullName>
    </submittedName>
</protein>
<evidence type="ECO:0000313" key="1">
    <source>
        <dbReference type="EMBL" id="KAJ4957682.1"/>
    </source>
</evidence>
<keyword evidence="2" id="KW-1185">Reference proteome</keyword>
<dbReference type="OrthoDB" id="1930773at2759"/>
<evidence type="ECO:0000313" key="2">
    <source>
        <dbReference type="Proteomes" id="UP001141806"/>
    </source>
</evidence>
<dbReference type="Proteomes" id="UP001141806">
    <property type="component" value="Unassembled WGS sequence"/>
</dbReference>
<sequence>MGIADSIQKATAETSNPLLFHTMTNIEAADSYCELTGGVSDAKSDIVDVDVDDILYDERVKKKLQVLAAMVGITSSASPGVVLAEIIRILKDLERNIDGNGMDNSIMFD</sequence>